<dbReference type="CDD" id="cd00037">
    <property type="entry name" value="CLECT"/>
    <property type="match status" value="1"/>
</dbReference>
<dbReference type="EMBL" id="CAXKWB010007810">
    <property type="protein sequence ID" value="CAL4088491.1"/>
    <property type="molecule type" value="Genomic_DNA"/>
</dbReference>
<dbReference type="PANTHER" id="PTHR47221:SF5">
    <property type="entry name" value="FIBRINOGEN C-TERMINAL DOMAIN-CONTAINING PROTEIN"/>
    <property type="match status" value="1"/>
</dbReference>
<evidence type="ECO:0000256" key="3">
    <source>
        <dbReference type="ARBA" id="ARBA00023157"/>
    </source>
</evidence>
<dbReference type="PANTHER" id="PTHR47221">
    <property type="entry name" value="FIBRINOGEN ALPHA CHAIN"/>
    <property type="match status" value="1"/>
</dbReference>
<sequence>MSGMQSSMSAYMDELKAVLNNSNMLALAEVATKEDLQTLHTKQVELALAQVATDDQIANSTMLLQMKLQQIKDQAAHNNNFHPVKEAVETSTSILKKELYQVKSELADLKKKCNGCHTADQKVCVYKNENYSVGSFNVGCRERCECFANRTTICQNRCDTPYVSVGFHTLNTSCTETPSDLDKCCAIVSCNTTSWTCPPLFRKLGEQCLRVFLGPAEDRTYHQALSKCQHLGGTLAQLQDTSYIIRYISTDLGKGNWKFWVGASWKNKTEGFRWFTTGKKVTNWEDGQPDNGGWKVFDWSDEHCVEIQAWNAKYNDQDCDEKRSFICQVAVCDPTCVHGNCTAPNTCTCDGGWSGDTCNEAVCDPTCVNGDCTAPNSCTCDEGWSGDTCNEAVCDPACENGDCTATNTCTCFEGWYGDTCNEDPIVMEPIEIEVNYMQVGQMEQEINGRNKSQEDSISLSWRNCDDVHEYMLLHTKSPPSTIRQIFPCENNNNKGVLVFCDLKTYGGGWTVIQHRDDYDSGLMDFNKLWQDFKDGFGDVEKDHWLGLDTISSLSHQGPTELYILLEDFTGEQRWAHYDHFVVYNESTKYTLEVSGYTGNAGDSFSYHSGEKFTTIDVDNDQANGNCAYKFGGAWWHKSCHESNLNGRYLRGTHTSYADGIEWKTWHGHYYSLKATTMMIRPRRDIQDDQQHQRVIQIEAA</sequence>
<organism evidence="8 9">
    <name type="scientific">Meganyctiphanes norvegica</name>
    <name type="common">Northern krill</name>
    <name type="synonym">Thysanopoda norvegica</name>
    <dbReference type="NCBI Taxonomy" id="48144"/>
    <lineage>
        <taxon>Eukaryota</taxon>
        <taxon>Metazoa</taxon>
        <taxon>Ecdysozoa</taxon>
        <taxon>Arthropoda</taxon>
        <taxon>Crustacea</taxon>
        <taxon>Multicrustacea</taxon>
        <taxon>Malacostraca</taxon>
        <taxon>Eumalacostraca</taxon>
        <taxon>Eucarida</taxon>
        <taxon>Euphausiacea</taxon>
        <taxon>Euphausiidae</taxon>
        <taxon>Meganyctiphanes</taxon>
    </lineage>
</organism>
<feature type="domain" description="Fibrinogen C-terminal" evidence="7">
    <location>
        <begin position="455"/>
        <end position="683"/>
    </location>
</feature>
<dbReference type="InterPro" id="IPR036056">
    <property type="entry name" value="Fibrinogen-like_C"/>
</dbReference>
<dbReference type="PROSITE" id="PS01186">
    <property type="entry name" value="EGF_2"/>
    <property type="match status" value="1"/>
</dbReference>
<dbReference type="SUPFAM" id="SSF56436">
    <property type="entry name" value="C-type lectin-like"/>
    <property type="match status" value="1"/>
</dbReference>
<keyword evidence="9" id="KW-1185">Reference proteome</keyword>
<dbReference type="InterPro" id="IPR000742">
    <property type="entry name" value="EGF"/>
</dbReference>
<comment type="caution">
    <text evidence="8">The sequence shown here is derived from an EMBL/GenBank/DDBJ whole genome shotgun (WGS) entry which is preliminary data.</text>
</comment>
<evidence type="ECO:0000256" key="5">
    <source>
        <dbReference type="ARBA" id="ARBA00053344"/>
    </source>
</evidence>
<dbReference type="InterPro" id="IPR037579">
    <property type="entry name" value="FIB_ANG-like"/>
</dbReference>
<dbReference type="Proteomes" id="UP001497623">
    <property type="component" value="Unassembled WGS sequence"/>
</dbReference>
<dbReference type="InterPro" id="IPR016186">
    <property type="entry name" value="C-type_lectin-like/link_sf"/>
</dbReference>
<dbReference type="Gene3D" id="3.10.100.10">
    <property type="entry name" value="Mannose-Binding Protein A, subunit A"/>
    <property type="match status" value="1"/>
</dbReference>
<evidence type="ECO:0000256" key="2">
    <source>
        <dbReference type="ARBA" id="ARBA00022525"/>
    </source>
</evidence>
<comment type="subcellular location">
    <subcellularLocation>
        <location evidence="1">Secreted</location>
    </subcellularLocation>
</comment>
<gene>
    <name evidence="8" type="ORF">MNOR_LOCUS13570</name>
</gene>
<dbReference type="GO" id="GO:0005201">
    <property type="term" value="F:extracellular matrix structural constituent"/>
    <property type="evidence" value="ECO:0007669"/>
    <property type="project" value="TreeGrafter"/>
</dbReference>
<comment type="function">
    <text evidence="5">Lectin involved in innate immunity. Agglutinates all types of human erythrocytes, Gram-positive and Gram-negative bacteria. Has a stronger agglutinating activity towards Gram-negative bacteria than towards Gram-positive bacteria. Specifically recognizes acetyl group-containing substances on agglutinated cells. The hemagglutinating activity was inhibited by EDTA, acetyl group-containing mono- and disaccharides, N-acetyl derivatives of amino acids, other acetyl group-containing substances, propionamide and benzamide. Enhances the antimicrobial activity of big defensin against Gram-positive bacteria but not against Gram-negative bacteria.</text>
</comment>
<reference evidence="8 9" key="1">
    <citation type="submission" date="2024-05" db="EMBL/GenBank/DDBJ databases">
        <authorList>
            <person name="Wallberg A."/>
        </authorList>
    </citation>
    <scope>NUCLEOTIDE SEQUENCE [LARGE SCALE GENOMIC DNA]</scope>
</reference>
<accession>A0AAV2QNH1</accession>
<dbReference type="Gene3D" id="2.10.25.10">
    <property type="entry name" value="Laminin"/>
    <property type="match status" value="3"/>
</dbReference>
<evidence type="ECO:0000256" key="1">
    <source>
        <dbReference type="ARBA" id="ARBA00004613"/>
    </source>
</evidence>
<dbReference type="InterPro" id="IPR016187">
    <property type="entry name" value="CTDL_fold"/>
</dbReference>
<evidence type="ECO:0000256" key="4">
    <source>
        <dbReference type="ARBA" id="ARBA00023180"/>
    </source>
</evidence>
<dbReference type="SMART" id="SM00034">
    <property type="entry name" value="CLECT"/>
    <property type="match status" value="1"/>
</dbReference>
<dbReference type="PROSITE" id="PS50041">
    <property type="entry name" value="C_TYPE_LECTIN_2"/>
    <property type="match status" value="1"/>
</dbReference>
<dbReference type="GO" id="GO:0030674">
    <property type="term" value="F:protein-macromolecule adaptor activity"/>
    <property type="evidence" value="ECO:0007669"/>
    <property type="project" value="TreeGrafter"/>
</dbReference>
<evidence type="ECO:0000313" key="8">
    <source>
        <dbReference type="EMBL" id="CAL4088491.1"/>
    </source>
</evidence>
<dbReference type="GO" id="GO:0005577">
    <property type="term" value="C:fibrinogen complex"/>
    <property type="evidence" value="ECO:0007669"/>
    <property type="project" value="TreeGrafter"/>
</dbReference>
<dbReference type="FunFam" id="3.90.215.10:FF:000001">
    <property type="entry name" value="Tenascin isoform 1"/>
    <property type="match status" value="1"/>
</dbReference>
<dbReference type="InterPro" id="IPR001304">
    <property type="entry name" value="C-type_lectin-like"/>
</dbReference>
<dbReference type="PROSITE" id="PS51406">
    <property type="entry name" value="FIBRINOGEN_C_2"/>
    <property type="match status" value="1"/>
</dbReference>
<keyword evidence="2" id="KW-0964">Secreted</keyword>
<dbReference type="SMART" id="SM00181">
    <property type="entry name" value="EGF"/>
    <property type="match status" value="3"/>
</dbReference>
<dbReference type="Pfam" id="PF00059">
    <property type="entry name" value="Lectin_C"/>
    <property type="match status" value="1"/>
</dbReference>
<keyword evidence="4" id="KW-0325">Glycoprotein</keyword>
<protein>
    <submittedName>
        <fullName evidence="8">Uncharacterized protein</fullName>
    </submittedName>
</protein>
<evidence type="ECO:0000259" key="7">
    <source>
        <dbReference type="PROSITE" id="PS51406"/>
    </source>
</evidence>
<feature type="domain" description="C-type lectin" evidence="6">
    <location>
        <begin position="204"/>
        <end position="328"/>
    </location>
</feature>
<dbReference type="CDD" id="cd00087">
    <property type="entry name" value="FReD"/>
    <property type="match status" value="1"/>
</dbReference>
<dbReference type="SUPFAM" id="SSF56496">
    <property type="entry name" value="Fibrinogen C-terminal domain-like"/>
    <property type="match status" value="1"/>
</dbReference>
<keyword evidence="3" id="KW-1015">Disulfide bond</keyword>
<dbReference type="AlphaFoldDB" id="A0AAV2QNH1"/>
<dbReference type="InterPro" id="IPR002181">
    <property type="entry name" value="Fibrinogen_a/b/g_C_dom"/>
</dbReference>
<name>A0AAV2QNH1_MEGNR</name>
<dbReference type="GO" id="GO:0034116">
    <property type="term" value="P:positive regulation of heterotypic cell-cell adhesion"/>
    <property type="evidence" value="ECO:0007669"/>
    <property type="project" value="TreeGrafter"/>
</dbReference>
<proteinExistence type="predicted"/>
<dbReference type="SMART" id="SM00186">
    <property type="entry name" value="FBG"/>
    <property type="match status" value="1"/>
</dbReference>
<dbReference type="Pfam" id="PF00147">
    <property type="entry name" value="Fibrinogen_C"/>
    <property type="match status" value="1"/>
</dbReference>
<dbReference type="PROSITE" id="PS00022">
    <property type="entry name" value="EGF_1"/>
    <property type="match status" value="1"/>
</dbReference>
<dbReference type="Gene3D" id="3.90.215.10">
    <property type="entry name" value="Gamma Fibrinogen, chain A, domain 1"/>
    <property type="match status" value="1"/>
</dbReference>
<dbReference type="GO" id="GO:0030246">
    <property type="term" value="F:carbohydrate binding"/>
    <property type="evidence" value="ECO:0007669"/>
    <property type="project" value="UniProtKB-ARBA"/>
</dbReference>
<evidence type="ECO:0000259" key="6">
    <source>
        <dbReference type="PROSITE" id="PS50041"/>
    </source>
</evidence>
<dbReference type="InterPro" id="IPR014716">
    <property type="entry name" value="Fibrinogen_a/b/g_C_1"/>
</dbReference>
<evidence type="ECO:0000313" key="9">
    <source>
        <dbReference type="Proteomes" id="UP001497623"/>
    </source>
</evidence>